<keyword evidence="3" id="KW-1185">Reference proteome</keyword>
<reference evidence="3" key="2">
    <citation type="journal article" date="2017" name="Nat. Plants">
        <title>The Aegilops tauschii genome reveals multiple impacts of transposons.</title>
        <authorList>
            <person name="Zhao G."/>
            <person name="Zou C."/>
            <person name="Li K."/>
            <person name="Wang K."/>
            <person name="Li T."/>
            <person name="Gao L."/>
            <person name="Zhang X."/>
            <person name="Wang H."/>
            <person name="Yang Z."/>
            <person name="Liu X."/>
            <person name="Jiang W."/>
            <person name="Mao L."/>
            <person name="Kong X."/>
            <person name="Jiao Y."/>
            <person name="Jia J."/>
        </authorList>
    </citation>
    <scope>NUCLEOTIDE SEQUENCE [LARGE SCALE GENOMIC DNA]</scope>
    <source>
        <strain evidence="3">cv. AL8/78</strain>
    </source>
</reference>
<sequence length="134" mass="14958">HKPLLHYTPPLLFSFGNPARFSKMALAGRLLVLLAVALLAVSIAEHKVFASGAAEHEDNVYRVSKGGQGSLQQYQCKPACEYRCSDTKYRKPCLFFCNKCCDTCLCVPSGFYGHKDECACYNDWKTKEGRPKCP</sequence>
<dbReference type="Proteomes" id="UP000015105">
    <property type="component" value="Chromosome 5D"/>
</dbReference>
<reference evidence="2" key="4">
    <citation type="submission" date="2019-03" db="UniProtKB">
        <authorList>
            <consortium name="EnsemblPlants"/>
        </authorList>
    </citation>
    <scope>IDENTIFICATION</scope>
</reference>
<dbReference type="Gramene" id="AET5Gv20548000.1">
    <property type="protein sequence ID" value="AET5Gv20548000.1"/>
    <property type="gene ID" value="AET5Gv20548000"/>
</dbReference>
<reference evidence="2" key="5">
    <citation type="journal article" date="2021" name="G3 (Bethesda)">
        <title>Aegilops tauschii genome assembly Aet v5.0 features greater sequence contiguity and improved annotation.</title>
        <authorList>
            <person name="Wang L."/>
            <person name="Zhu T."/>
            <person name="Rodriguez J.C."/>
            <person name="Deal K.R."/>
            <person name="Dubcovsky J."/>
            <person name="McGuire P.E."/>
            <person name="Lux T."/>
            <person name="Spannagl M."/>
            <person name="Mayer K.F.X."/>
            <person name="Baldrich P."/>
            <person name="Meyers B.C."/>
            <person name="Huo N."/>
            <person name="Gu Y.Q."/>
            <person name="Zhou H."/>
            <person name="Devos K.M."/>
            <person name="Bennetzen J.L."/>
            <person name="Unver T."/>
            <person name="Budak H."/>
            <person name="Gulick P.J."/>
            <person name="Galiba G."/>
            <person name="Kalapos B."/>
            <person name="Nelson D.R."/>
            <person name="Li P."/>
            <person name="You F.M."/>
            <person name="Luo M.C."/>
            <person name="Dvorak J."/>
        </authorList>
    </citation>
    <scope>NUCLEOTIDE SEQUENCE [LARGE SCALE GENOMIC DNA]</scope>
    <source>
        <strain evidence="2">cv. AL8/78</strain>
    </source>
</reference>
<name>A0A453KXS0_AEGTS</name>
<protein>
    <recommendedName>
        <fullName evidence="4">Gibberellin-regulated protein 6</fullName>
    </recommendedName>
</protein>
<evidence type="ECO:0000256" key="1">
    <source>
        <dbReference type="ARBA" id="ARBA00010582"/>
    </source>
</evidence>
<dbReference type="PANTHER" id="PTHR23201:SF156">
    <property type="entry name" value="GIBBERELLIN-REGULATED PROTEIN 13"/>
    <property type="match status" value="1"/>
</dbReference>
<dbReference type="InterPro" id="IPR003854">
    <property type="entry name" value="GASA"/>
</dbReference>
<dbReference type="STRING" id="200361.A0A453KXS0"/>
<dbReference type="PANTHER" id="PTHR23201">
    <property type="entry name" value="EXTENSIN, PROLINE-RICH PROTEIN"/>
    <property type="match status" value="1"/>
</dbReference>
<accession>A0A453KXS0</accession>
<evidence type="ECO:0008006" key="4">
    <source>
        <dbReference type="Google" id="ProtNLM"/>
    </source>
</evidence>
<evidence type="ECO:0000313" key="3">
    <source>
        <dbReference type="Proteomes" id="UP000015105"/>
    </source>
</evidence>
<proteinExistence type="inferred from homology"/>
<dbReference type="EnsemblPlants" id="AET5Gv20548000.1">
    <property type="protein sequence ID" value="AET5Gv20548000.1"/>
    <property type="gene ID" value="AET5Gv20548000"/>
</dbReference>
<reference evidence="3" key="1">
    <citation type="journal article" date="2014" name="Science">
        <title>Ancient hybridizations among the ancestral genomes of bread wheat.</title>
        <authorList>
            <consortium name="International Wheat Genome Sequencing Consortium,"/>
            <person name="Marcussen T."/>
            <person name="Sandve S.R."/>
            <person name="Heier L."/>
            <person name="Spannagl M."/>
            <person name="Pfeifer M."/>
            <person name="Jakobsen K.S."/>
            <person name="Wulff B.B."/>
            <person name="Steuernagel B."/>
            <person name="Mayer K.F."/>
            <person name="Olsen O.A."/>
        </authorList>
    </citation>
    <scope>NUCLEOTIDE SEQUENCE [LARGE SCALE GENOMIC DNA]</scope>
    <source>
        <strain evidence="3">cv. AL8/78</strain>
    </source>
</reference>
<dbReference type="AlphaFoldDB" id="A0A453KXS0"/>
<dbReference type="Pfam" id="PF02704">
    <property type="entry name" value="GASA"/>
    <property type="match status" value="1"/>
</dbReference>
<reference evidence="2" key="3">
    <citation type="journal article" date="2017" name="Nature">
        <title>Genome sequence of the progenitor of the wheat D genome Aegilops tauschii.</title>
        <authorList>
            <person name="Luo M.C."/>
            <person name="Gu Y.Q."/>
            <person name="Puiu D."/>
            <person name="Wang H."/>
            <person name="Twardziok S.O."/>
            <person name="Deal K.R."/>
            <person name="Huo N."/>
            <person name="Zhu T."/>
            <person name="Wang L."/>
            <person name="Wang Y."/>
            <person name="McGuire P.E."/>
            <person name="Liu S."/>
            <person name="Long H."/>
            <person name="Ramasamy R.K."/>
            <person name="Rodriguez J.C."/>
            <person name="Van S.L."/>
            <person name="Yuan L."/>
            <person name="Wang Z."/>
            <person name="Xia Z."/>
            <person name="Xiao L."/>
            <person name="Anderson O.D."/>
            <person name="Ouyang S."/>
            <person name="Liang Y."/>
            <person name="Zimin A.V."/>
            <person name="Pertea G."/>
            <person name="Qi P."/>
            <person name="Bennetzen J.L."/>
            <person name="Dai X."/>
            <person name="Dawson M.W."/>
            <person name="Muller H.G."/>
            <person name="Kugler K."/>
            <person name="Rivarola-Duarte L."/>
            <person name="Spannagl M."/>
            <person name="Mayer K.F.X."/>
            <person name="Lu F.H."/>
            <person name="Bevan M.W."/>
            <person name="Leroy P."/>
            <person name="Li P."/>
            <person name="You F.M."/>
            <person name="Sun Q."/>
            <person name="Liu Z."/>
            <person name="Lyons E."/>
            <person name="Wicker T."/>
            <person name="Salzberg S.L."/>
            <person name="Devos K.M."/>
            <person name="Dvorak J."/>
        </authorList>
    </citation>
    <scope>NUCLEOTIDE SEQUENCE [LARGE SCALE GENOMIC DNA]</scope>
    <source>
        <strain evidence="2">cv. AL8/78</strain>
    </source>
</reference>
<organism evidence="2 3">
    <name type="scientific">Aegilops tauschii subsp. strangulata</name>
    <name type="common">Goatgrass</name>
    <dbReference type="NCBI Taxonomy" id="200361"/>
    <lineage>
        <taxon>Eukaryota</taxon>
        <taxon>Viridiplantae</taxon>
        <taxon>Streptophyta</taxon>
        <taxon>Embryophyta</taxon>
        <taxon>Tracheophyta</taxon>
        <taxon>Spermatophyta</taxon>
        <taxon>Magnoliopsida</taxon>
        <taxon>Liliopsida</taxon>
        <taxon>Poales</taxon>
        <taxon>Poaceae</taxon>
        <taxon>BOP clade</taxon>
        <taxon>Pooideae</taxon>
        <taxon>Triticodae</taxon>
        <taxon>Triticeae</taxon>
        <taxon>Triticinae</taxon>
        <taxon>Aegilops</taxon>
    </lineage>
</organism>
<evidence type="ECO:0000313" key="2">
    <source>
        <dbReference type="EnsemblPlants" id="AET5Gv20548000.1"/>
    </source>
</evidence>
<comment type="similarity">
    <text evidence="1">Belongs to the GASA family.</text>
</comment>